<evidence type="ECO:0000313" key="11">
    <source>
        <dbReference type="Proteomes" id="UP000324832"/>
    </source>
</evidence>
<name>A0A5E4QET0_9NEOP</name>
<keyword evidence="11" id="KW-1185">Reference proteome</keyword>
<dbReference type="Pfam" id="PF00728">
    <property type="entry name" value="Glyco_hydro_20"/>
    <property type="match status" value="2"/>
</dbReference>
<evidence type="ECO:0000259" key="9">
    <source>
        <dbReference type="Pfam" id="PF14845"/>
    </source>
</evidence>
<dbReference type="GO" id="GO:0005886">
    <property type="term" value="C:plasma membrane"/>
    <property type="evidence" value="ECO:0007669"/>
    <property type="project" value="TreeGrafter"/>
</dbReference>
<dbReference type="PANTHER" id="PTHR22600">
    <property type="entry name" value="BETA-HEXOSAMINIDASE"/>
    <property type="match status" value="1"/>
</dbReference>
<sequence length="846" mass="95892">MASVMLFHCCVNSRGQVENDICMYMKKSATRTEKDQIKPQEILSSKDHALKSPMSLKSSVNVLPMFVTENHVNRCCTCSKSPALQIDSADASVSQFTHTKSPDAIDPSKDAVYESASRCRICLDDSKIDSGADASSIDSQESLGLHEEACKKFSEDTCEKPINKSSCEDPCSSNVPKQKEEYCEKAFEEICQKPSEEFCCDSPCAAPVPPGVPEKYCSKGGMTLKQKKVYFLIATIVCLLVLLTILSSVFGVWSEKTPTGLSARKSLTNVRRSGVVSPVRPILAPTALQDMKSMSQPRDTSIVAEWQLWECKEKLCQKVIRFTTTTENVFSSMSRCILLCSGPQLWPIPIGFTYFSDSIVTVSTRKLEYKFQAVPSDSVQQYLSEAFKLFLQELTNLENIDKMSWNKTKDDSVKKMIIQIEVESDSDPRLRLDTEEAYMIKIDTIGSHVWVRINGVSFCGVRHGLETLGQLILLDQDTGRLITFSKAIVKDAPAYKYRGLMIDTGSNFIPLQDLMRTVDAMASCKLNTLHWRISSVTSFPLQLSNVPIINEYGPYDRSMVYTKSDVKSLVQHAELQGVRVVIEVTLPGPVGRPWSWLAEASCPRKDYNHTCNTLCLRLPMLPGVFDIIQEIYTEILQLTNVKDVFHLSNGIFTMVNCFGLMEDREGFLEKALYRLRVANGGILPKLPIIWYTPFMTNAYDMKTWERLGVQVMDWDPNSSEHSLRNFRVIHSSKWDLSCEMKRKRCTKYRTWQEMYGWNSWKNVEVFTIEGGEALLWTDLVDSGNLDEHLWPRAAAVAERLWSDVAVNSFANHSVYARLDMHRYLWAQNTLVINFAPFIHTFMSIVW</sequence>
<feature type="domain" description="Glycoside hydrolase family 20 catalytic" evidence="8">
    <location>
        <begin position="708"/>
        <end position="803"/>
    </location>
</feature>
<evidence type="ECO:0000256" key="2">
    <source>
        <dbReference type="ARBA" id="ARBA00006285"/>
    </source>
</evidence>
<evidence type="ECO:0000313" key="10">
    <source>
        <dbReference type="EMBL" id="VVC96214.1"/>
    </source>
</evidence>
<accession>A0A5E4QET0</accession>
<comment type="similarity">
    <text evidence="2">Belongs to the glycosyl hydrolase 20 family.</text>
</comment>
<dbReference type="AlphaFoldDB" id="A0A5E4QET0"/>
<dbReference type="InterPro" id="IPR029019">
    <property type="entry name" value="HEX_eukaryotic_N"/>
</dbReference>
<dbReference type="GO" id="GO:0016231">
    <property type="term" value="F:beta-N-acetylglucosaminidase activity"/>
    <property type="evidence" value="ECO:0007669"/>
    <property type="project" value="TreeGrafter"/>
</dbReference>
<evidence type="ECO:0000256" key="1">
    <source>
        <dbReference type="ARBA" id="ARBA00001231"/>
    </source>
</evidence>
<dbReference type="Gene3D" id="3.30.379.10">
    <property type="entry name" value="Chitobiase/beta-hexosaminidase domain 2-like"/>
    <property type="match status" value="1"/>
</dbReference>
<comment type="catalytic activity">
    <reaction evidence="1">
        <text>Hydrolysis of terminal non-reducing N-acetyl-D-hexosamine residues in N-acetyl-beta-D-hexosaminides.</text>
        <dbReference type="EC" id="3.2.1.52"/>
    </reaction>
</comment>
<proteinExistence type="inferred from homology"/>
<dbReference type="SUPFAM" id="SSF55545">
    <property type="entry name" value="beta-N-acetylhexosaminidase-like domain"/>
    <property type="match status" value="1"/>
</dbReference>
<keyword evidence="5" id="KW-0325">Glycoprotein</keyword>
<organism evidence="10 11">
    <name type="scientific">Leptidea sinapis</name>
    <dbReference type="NCBI Taxonomy" id="189913"/>
    <lineage>
        <taxon>Eukaryota</taxon>
        <taxon>Metazoa</taxon>
        <taxon>Ecdysozoa</taxon>
        <taxon>Arthropoda</taxon>
        <taxon>Hexapoda</taxon>
        <taxon>Insecta</taxon>
        <taxon>Pterygota</taxon>
        <taxon>Neoptera</taxon>
        <taxon>Endopterygota</taxon>
        <taxon>Lepidoptera</taxon>
        <taxon>Glossata</taxon>
        <taxon>Ditrysia</taxon>
        <taxon>Papilionoidea</taxon>
        <taxon>Pieridae</taxon>
        <taxon>Dismorphiinae</taxon>
        <taxon>Leptidea</taxon>
    </lineage>
</organism>
<dbReference type="Pfam" id="PF14845">
    <property type="entry name" value="Glycohydro_20b2"/>
    <property type="match status" value="1"/>
</dbReference>
<dbReference type="GO" id="GO:0005975">
    <property type="term" value="P:carbohydrate metabolic process"/>
    <property type="evidence" value="ECO:0007669"/>
    <property type="project" value="InterPro"/>
</dbReference>
<keyword evidence="7" id="KW-0472">Membrane</keyword>
<dbReference type="EC" id="3.2.1.52" evidence="3"/>
<feature type="domain" description="Glycoside hydrolase family 20 catalytic" evidence="8">
    <location>
        <begin position="495"/>
        <end position="647"/>
    </location>
</feature>
<dbReference type="Proteomes" id="UP000324832">
    <property type="component" value="Unassembled WGS sequence"/>
</dbReference>
<dbReference type="PRINTS" id="PR00738">
    <property type="entry name" value="GLHYDRLASE20"/>
</dbReference>
<keyword evidence="7" id="KW-1133">Transmembrane helix</keyword>
<dbReference type="PANTHER" id="PTHR22600:SF3">
    <property type="entry name" value="BETA-HEXOSAMINIDASE FDL-RELATED"/>
    <property type="match status" value="1"/>
</dbReference>
<evidence type="ECO:0000256" key="5">
    <source>
        <dbReference type="ARBA" id="ARBA00023180"/>
    </source>
</evidence>
<evidence type="ECO:0000256" key="3">
    <source>
        <dbReference type="ARBA" id="ARBA00012663"/>
    </source>
</evidence>
<dbReference type="Gene3D" id="3.20.20.80">
    <property type="entry name" value="Glycosidases"/>
    <property type="match status" value="1"/>
</dbReference>
<keyword evidence="6" id="KW-0326">Glycosidase</keyword>
<keyword evidence="4" id="KW-0378">Hydrolase</keyword>
<dbReference type="InterPro" id="IPR029018">
    <property type="entry name" value="Hex-like_dom2"/>
</dbReference>
<protein>
    <recommendedName>
        <fullName evidence="3">beta-N-acetylhexosaminidase</fullName>
        <ecNumber evidence="3">3.2.1.52</ecNumber>
    </recommendedName>
</protein>
<reference evidence="10 11" key="1">
    <citation type="submission" date="2017-07" db="EMBL/GenBank/DDBJ databases">
        <authorList>
            <person name="Talla V."/>
            <person name="Backstrom N."/>
        </authorList>
    </citation>
    <scope>NUCLEOTIDE SEQUENCE [LARGE SCALE GENOMIC DNA]</scope>
</reference>
<dbReference type="InterPro" id="IPR025705">
    <property type="entry name" value="Beta_hexosaminidase_sua/sub"/>
</dbReference>
<evidence type="ECO:0000259" key="8">
    <source>
        <dbReference type="Pfam" id="PF00728"/>
    </source>
</evidence>
<dbReference type="SUPFAM" id="SSF51445">
    <property type="entry name" value="(Trans)glycosidases"/>
    <property type="match status" value="1"/>
</dbReference>
<dbReference type="InterPro" id="IPR015883">
    <property type="entry name" value="Glyco_hydro_20_cat"/>
</dbReference>
<evidence type="ECO:0000256" key="4">
    <source>
        <dbReference type="ARBA" id="ARBA00022801"/>
    </source>
</evidence>
<dbReference type="EMBL" id="FZQP02002615">
    <property type="protein sequence ID" value="VVC96214.1"/>
    <property type="molecule type" value="Genomic_DNA"/>
</dbReference>
<evidence type="ECO:0000256" key="6">
    <source>
        <dbReference type="ARBA" id="ARBA00023295"/>
    </source>
</evidence>
<feature type="transmembrane region" description="Helical" evidence="7">
    <location>
        <begin position="229"/>
        <end position="253"/>
    </location>
</feature>
<dbReference type="InterPro" id="IPR017853">
    <property type="entry name" value="GH"/>
</dbReference>
<dbReference type="GO" id="GO:0030203">
    <property type="term" value="P:glycosaminoglycan metabolic process"/>
    <property type="evidence" value="ECO:0007669"/>
    <property type="project" value="TreeGrafter"/>
</dbReference>
<gene>
    <name evidence="10" type="ORF">LSINAPIS_LOCUS7757</name>
</gene>
<keyword evidence="7" id="KW-0812">Transmembrane</keyword>
<feature type="domain" description="Beta-hexosaminidase eukaryotic type N-terminal" evidence="9">
    <location>
        <begin position="345"/>
        <end position="471"/>
    </location>
</feature>
<evidence type="ECO:0000256" key="7">
    <source>
        <dbReference type="SAM" id="Phobius"/>
    </source>
</evidence>